<dbReference type="Pfam" id="PF19528">
    <property type="entry name" value="DUF6056"/>
    <property type="match status" value="1"/>
</dbReference>
<proteinExistence type="predicted"/>
<feature type="transmembrane region" description="Helical" evidence="1">
    <location>
        <begin position="162"/>
        <end position="179"/>
    </location>
</feature>
<dbReference type="Proteomes" id="UP000190935">
    <property type="component" value="Chromosome I"/>
</dbReference>
<organism evidence="2 3">
    <name type="scientific">Ligilactobacillus acidipiscis</name>
    <dbReference type="NCBI Taxonomy" id="89059"/>
    <lineage>
        <taxon>Bacteria</taxon>
        <taxon>Bacillati</taxon>
        <taxon>Bacillota</taxon>
        <taxon>Bacilli</taxon>
        <taxon>Lactobacillales</taxon>
        <taxon>Lactobacillaceae</taxon>
        <taxon>Ligilactobacillus</taxon>
    </lineage>
</organism>
<dbReference type="AlphaFoldDB" id="A0A1K1KVB1"/>
<reference evidence="3" key="1">
    <citation type="submission" date="2016-11" db="EMBL/GenBank/DDBJ databases">
        <authorList>
            <person name="Papadimitriou K."/>
        </authorList>
    </citation>
    <scope>NUCLEOTIDE SEQUENCE [LARGE SCALE GENOMIC DNA]</scope>
    <source>
        <strain evidence="3">ACA-DC 1533</strain>
    </source>
</reference>
<keyword evidence="1" id="KW-0472">Membrane</keyword>
<keyword evidence="1" id="KW-1133">Transmembrane helix</keyword>
<evidence type="ECO:0000313" key="2">
    <source>
        <dbReference type="EMBL" id="SFV41430.1"/>
    </source>
</evidence>
<evidence type="ECO:0000313" key="3">
    <source>
        <dbReference type="Proteomes" id="UP000190935"/>
    </source>
</evidence>
<feature type="transmembrane region" description="Helical" evidence="1">
    <location>
        <begin position="266"/>
        <end position="284"/>
    </location>
</feature>
<feature type="transmembrane region" description="Helical" evidence="1">
    <location>
        <begin position="319"/>
        <end position="337"/>
    </location>
</feature>
<protein>
    <submittedName>
        <fullName evidence="2">Putative inner membrane protein</fullName>
    </submittedName>
</protein>
<feature type="transmembrane region" description="Helical" evidence="1">
    <location>
        <begin position="349"/>
        <end position="371"/>
    </location>
</feature>
<dbReference type="EMBL" id="LT630287">
    <property type="protein sequence ID" value="SFV41430.1"/>
    <property type="molecule type" value="Genomic_DNA"/>
</dbReference>
<sequence length="444" mass="50397">MFKDKKIKLIGLEIVVFGMMTIWNYITPLWADDIYAAHMGVMDIIGMAKYDYLNWNGRIIGQSIMRFLSSGNHMIVALCNALMFVFLIHLVSVLSLRKSEQLTSFRYVIVLLITIVFIPVFGQTVLWRSGSGNYLWTTVLNLFFIWIYVRSDFLNKDFSVKYKILLFIPFMLLALMAGWSNENTSGGTFLFLLIYTIFKLIKKSKISFMHYTGMVVFLGGFIMLLLSPGNKIRTVATLGKDYLKIPLRTRFMVGFTKVNSALMDQYILLLVLCVLLGVVAYNFWISDKEMFVALSWIFSGLAIIYVLSFSPIGQDGGRSFFGGIIFIIIGLISFIPNDFGLSGDKFLKSFYEFGTIVLIACSFLSLTNGMYDSYKASDAITQRNTFILSQKKRSTKIIQLDKLAYYPQTKYGVDFGLQDIGPDMNAFPNNGYKGYLGVKGVILK</sequence>
<evidence type="ECO:0000256" key="1">
    <source>
        <dbReference type="SAM" id="Phobius"/>
    </source>
</evidence>
<dbReference type="GeneID" id="95350114"/>
<name>A0A1K1KVB1_9LACO</name>
<accession>A0A1K1KVB1</accession>
<feature type="transmembrane region" description="Helical" evidence="1">
    <location>
        <begin position="208"/>
        <end position="226"/>
    </location>
</feature>
<dbReference type="KEGG" id="laca:LAC1533_2007"/>
<dbReference type="RefSeq" id="WP_079579478.1">
    <property type="nucleotide sequence ID" value="NZ_LT630287.1"/>
</dbReference>
<feature type="transmembrane region" description="Helical" evidence="1">
    <location>
        <begin position="75"/>
        <end position="96"/>
    </location>
</feature>
<gene>
    <name evidence="2" type="ORF">LAC1533_2007</name>
</gene>
<keyword evidence="1" id="KW-0812">Transmembrane</keyword>
<dbReference type="InterPro" id="IPR045691">
    <property type="entry name" value="DUF6056"/>
</dbReference>
<feature type="transmembrane region" description="Helical" evidence="1">
    <location>
        <begin position="108"/>
        <end position="127"/>
    </location>
</feature>
<feature type="transmembrane region" description="Helical" evidence="1">
    <location>
        <begin position="291"/>
        <end position="313"/>
    </location>
</feature>
<feature type="transmembrane region" description="Helical" evidence="1">
    <location>
        <begin position="7"/>
        <end position="26"/>
    </location>
</feature>
<feature type="transmembrane region" description="Helical" evidence="1">
    <location>
        <begin position="133"/>
        <end position="150"/>
    </location>
</feature>